<accession>A0AAJ0XHK6</accession>
<reference evidence="1" key="1">
    <citation type="submission" date="2017-05" db="EMBL/GenBank/DDBJ databases">
        <authorList>
            <person name="Imhoff J.F."/>
            <person name="Rahn T."/>
            <person name="Kuenzel S."/>
            <person name="Neulinger S.C."/>
        </authorList>
    </citation>
    <scope>NUCLEOTIDE SEQUENCE</scope>
    <source>
        <strain evidence="1">DSM 4395</strain>
    </source>
</reference>
<sequence>MQKLRELPIVTPTGAQIPLAQVAEVVITDGAPVLKSENGRLNGWTFVDIRGRDLGSWIEEGAVLRIRPKAMTVASPGVTARTTSPRLTVAKVHHGVCPPHKTLRR</sequence>
<protein>
    <submittedName>
        <fullName evidence="1">Uncharacterized protein</fullName>
    </submittedName>
</protein>
<evidence type="ECO:0000313" key="2">
    <source>
        <dbReference type="Proteomes" id="UP001296967"/>
    </source>
</evidence>
<proteinExistence type="predicted"/>
<organism evidence="1 2">
    <name type="scientific">Halochromatium salexigens</name>
    <name type="common">Chromatium salexigens</name>
    <dbReference type="NCBI Taxonomy" id="49447"/>
    <lineage>
        <taxon>Bacteria</taxon>
        <taxon>Pseudomonadati</taxon>
        <taxon>Pseudomonadota</taxon>
        <taxon>Gammaproteobacteria</taxon>
        <taxon>Chromatiales</taxon>
        <taxon>Chromatiaceae</taxon>
        <taxon>Halochromatium</taxon>
    </lineage>
</organism>
<dbReference type="Proteomes" id="UP001296967">
    <property type="component" value="Unassembled WGS sequence"/>
</dbReference>
<reference evidence="1" key="2">
    <citation type="journal article" date="2020" name="Microorganisms">
        <title>Osmotic Adaptation and Compatible Solute Biosynthesis of Phototrophic Bacteria as Revealed from Genome Analyses.</title>
        <authorList>
            <person name="Imhoff J.F."/>
            <person name="Rahn T."/>
            <person name="Kunzel S."/>
            <person name="Keller A."/>
            <person name="Neulinger S.C."/>
        </authorList>
    </citation>
    <scope>NUCLEOTIDE SEQUENCE</scope>
    <source>
        <strain evidence="1">DSM 4395</strain>
    </source>
</reference>
<evidence type="ECO:0000313" key="1">
    <source>
        <dbReference type="EMBL" id="MBK5931981.1"/>
    </source>
</evidence>
<keyword evidence="2" id="KW-1185">Reference proteome</keyword>
<dbReference type="AlphaFoldDB" id="A0AAJ0XHK6"/>
<dbReference type="EMBL" id="NHSF01000073">
    <property type="protein sequence ID" value="MBK5931981.1"/>
    <property type="molecule type" value="Genomic_DNA"/>
</dbReference>
<name>A0AAJ0XHK6_HALSE</name>
<gene>
    <name evidence="1" type="ORF">CCR82_15940</name>
</gene>
<comment type="caution">
    <text evidence="1">The sequence shown here is derived from an EMBL/GenBank/DDBJ whole genome shotgun (WGS) entry which is preliminary data.</text>
</comment>